<evidence type="ECO:0000313" key="1">
    <source>
        <dbReference type="EMBL" id="DAF98542.1"/>
    </source>
</evidence>
<organism evidence="1">
    <name type="scientific">Microviridae sp. ctuZ46</name>
    <dbReference type="NCBI Taxonomy" id="2825010"/>
    <lineage>
        <taxon>Viruses</taxon>
        <taxon>Monodnaviria</taxon>
        <taxon>Sangervirae</taxon>
        <taxon>Phixviricota</taxon>
        <taxon>Malgrandaviricetes</taxon>
        <taxon>Petitvirales</taxon>
        <taxon>Microviridae</taxon>
    </lineage>
</organism>
<sequence>MRNLTYQGNLKEVFNYLKKLEVNKWELTKLEKKWIGQ</sequence>
<reference evidence="1" key="1">
    <citation type="journal article" date="2021" name="Proc. Natl. Acad. Sci. U.S.A.">
        <title>A Catalog of Tens of Thousands of Viruses from Human Metagenomes Reveals Hidden Associations with Chronic Diseases.</title>
        <authorList>
            <person name="Tisza M.J."/>
            <person name="Buck C.B."/>
        </authorList>
    </citation>
    <scope>NUCLEOTIDE SEQUENCE</scope>
    <source>
        <strain evidence="1">CtuZ46</strain>
    </source>
</reference>
<name>A0A8S5UW00_9VIRU</name>
<dbReference type="EMBL" id="BK016150">
    <property type="protein sequence ID" value="DAF98542.1"/>
    <property type="molecule type" value="Genomic_DNA"/>
</dbReference>
<accession>A0A8S5UW00</accession>
<protein>
    <submittedName>
        <fullName evidence="1">Uncharacterized protein</fullName>
    </submittedName>
</protein>
<proteinExistence type="predicted"/>